<protein>
    <submittedName>
        <fullName evidence="1">Uncharacterized protein</fullName>
    </submittedName>
</protein>
<dbReference type="Proteomes" id="UP000748531">
    <property type="component" value="Unassembled WGS sequence"/>
</dbReference>
<gene>
    <name evidence="1" type="ORF">PHET_05308</name>
</gene>
<reference evidence="1" key="1">
    <citation type="submission" date="2019-05" db="EMBL/GenBank/DDBJ databases">
        <title>Annotation for the trematode Paragonimus heterotremus.</title>
        <authorList>
            <person name="Choi Y.-J."/>
        </authorList>
    </citation>
    <scope>NUCLEOTIDE SEQUENCE</scope>
    <source>
        <strain evidence="1">LC</strain>
    </source>
</reference>
<dbReference type="AlphaFoldDB" id="A0A8J4WI79"/>
<sequence length="72" mass="7721">MNLIAIHHLFRNDGLPCGAPVAGPLDIGFASATDLRLPMCASVCERLPLFRALRPCMSVCVISRPATLKSQS</sequence>
<proteinExistence type="predicted"/>
<name>A0A8J4WI79_9TREM</name>
<organism evidence="1 2">
    <name type="scientific">Paragonimus heterotremus</name>
    <dbReference type="NCBI Taxonomy" id="100268"/>
    <lineage>
        <taxon>Eukaryota</taxon>
        <taxon>Metazoa</taxon>
        <taxon>Spiralia</taxon>
        <taxon>Lophotrochozoa</taxon>
        <taxon>Platyhelminthes</taxon>
        <taxon>Trematoda</taxon>
        <taxon>Digenea</taxon>
        <taxon>Plagiorchiida</taxon>
        <taxon>Troglotremata</taxon>
        <taxon>Troglotrematidae</taxon>
        <taxon>Paragonimus</taxon>
    </lineage>
</organism>
<evidence type="ECO:0000313" key="2">
    <source>
        <dbReference type="Proteomes" id="UP000748531"/>
    </source>
</evidence>
<evidence type="ECO:0000313" key="1">
    <source>
        <dbReference type="EMBL" id="KAF5401571.1"/>
    </source>
</evidence>
<accession>A0A8J4WI79</accession>
<keyword evidence="2" id="KW-1185">Reference proteome</keyword>
<comment type="caution">
    <text evidence="1">The sequence shown here is derived from an EMBL/GenBank/DDBJ whole genome shotgun (WGS) entry which is preliminary data.</text>
</comment>
<dbReference type="EMBL" id="LUCH01002382">
    <property type="protein sequence ID" value="KAF5401571.1"/>
    <property type="molecule type" value="Genomic_DNA"/>
</dbReference>